<dbReference type="InterPro" id="IPR027461">
    <property type="entry name" value="Carboxypeptidase_A_C_sf"/>
</dbReference>
<comment type="caution">
    <text evidence="6">The sequence shown here is derived from an EMBL/GenBank/DDBJ whole genome shotgun (WGS) entry which is preliminary data.</text>
</comment>
<evidence type="ECO:0000256" key="2">
    <source>
        <dbReference type="ARBA" id="ARBA00022801"/>
    </source>
</evidence>
<dbReference type="PANTHER" id="PTHR30237">
    <property type="entry name" value="MURAMOYLTETRAPEPTIDE CARBOXYPEPTIDASE"/>
    <property type="match status" value="1"/>
</dbReference>
<dbReference type="CDD" id="cd07062">
    <property type="entry name" value="Peptidase_S66_mccF_like"/>
    <property type="match status" value="1"/>
</dbReference>
<sequence>MIYKKPAKLKSGDKVAIVSPSWGGPSVFPHVYENGIKFLKEWGLEIVEYPTARMDAGFLRENPQVRAKDINDAFTNPEIKAIFASIGGDDSVRILPFVDKKIIAENPKVLMGYSDTSTLHVFANLQGLVTFYGPSIMAGFSQMESLPESFKSHVREVLFDPKDSYEYKAYGTYCDGYLDWSNKENLGKTNLMKSDDGWHWLQGNSVVQGELFGGCIEVLEMMKATDFWPLKEFWKDKILFLETSEEKPSIHYVDHVLRNYGMLGVFNQISGFIFSRARDYSDEEKKELEEKIVTIVSKEFNRPDLPVITNFDVGHTDPQLVLPLGVKAEIDCQSKKIRLVEPWLSLDL</sequence>
<feature type="active site" description="Charge relay system" evidence="3">
    <location>
        <position position="242"/>
    </location>
</feature>
<dbReference type="Pfam" id="PF17676">
    <property type="entry name" value="Peptidase_S66C"/>
    <property type="match status" value="1"/>
</dbReference>
<gene>
    <name evidence="6" type="ORF">UU35_C0001G0040</name>
</gene>
<dbReference type="Pfam" id="PF02016">
    <property type="entry name" value="Peptidase_S66"/>
    <property type="match status" value="1"/>
</dbReference>
<dbReference type="InterPro" id="IPR040449">
    <property type="entry name" value="Peptidase_S66_N"/>
</dbReference>
<accession>A0A0G0UFW8</accession>
<reference evidence="6 7" key="1">
    <citation type="journal article" date="2015" name="Nature">
        <title>rRNA introns, odd ribosomes, and small enigmatic genomes across a large radiation of phyla.</title>
        <authorList>
            <person name="Brown C.T."/>
            <person name="Hug L.A."/>
            <person name="Thomas B.C."/>
            <person name="Sharon I."/>
            <person name="Castelle C.J."/>
            <person name="Singh A."/>
            <person name="Wilkins M.J."/>
            <person name="Williams K.H."/>
            <person name="Banfield J.F."/>
        </authorList>
    </citation>
    <scope>NUCLEOTIDE SEQUENCE [LARGE SCALE GENOMIC DNA]</scope>
</reference>
<dbReference type="SUPFAM" id="SSF52317">
    <property type="entry name" value="Class I glutamine amidotransferase-like"/>
    <property type="match status" value="1"/>
</dbReference>
<dbReference type="SUPFAM" id="SSF141986">
    <property type="entry name" value="LD-carboxypeptidase A C-terminal domain-like"/>
    <property type="match status" value="1"/>
</dbReference>
<dbReference type="InterPro" id="IPR040921">
    <property type="entry name" value="Peptidase_S66C"/>
</dbReference>
<evidence type="ECO:0008006" key="8">
    <source>
        <dbReference type="Google" id="ProtNLM"/>
    </source>
</evidence>
<evidence type="ECO:0000256" key="1">
    <source>
        <dbReference type="ARBA" id="ARBA00010233"/>
    </source>
</evidence>
<proteinExistence type="inferred from homology"/>
<dbReference type="EMBL" id="LCAH01000001">
    <property type="protein sequence ID" value="KKR87759.1"/>
    <property type="molecule type" value="Genomic_DNA"/>
</dbReference>
<dbReference type="PATRIC" id="fig|1618985.3.peg.40"/>
<evidence type="ECO:0000313" key="7">
    <source>
        <dbReference type="Proteomes" id="UP000034616"/>
    </source>
</evidence>
<dbReference type="Proteomes" id="UP000034616">
    <property type="component" value="Unassembled WGS sequence"/>
</dbReference>
<dbReference type="GO" id="GO:0016787">
    <property type="term" value="F:hydrolase activity"/>
    <property type="evidence" value="ECO:0007669"/>
    <property type="project" value="UniProtKB-KW"/>
</dbReference>
<name>A0A0G0UFW8_9BACT</name>
<feature type="active site" description="Nucleophile" evidence="3">
    <location>
        <position position="114"/>
    </location>
</feature>
<evidence type="ECO:0000256" key="3">
    <source>
        <dbReference type="PIRSR" id="PIRSR028757-1"/>
    </source>
</evidence>
<dbReference type="PANTHER" id="PTHR30237:SF4">
    <property type="entry name" value="LD-CARBOXYPEPTIDASE C-TERMINAL DOMAIN-CONTAINING PROTEIN"/>
    <property type="match status" value="1"/>
</dbReference>
<dbReference type="InterPro" id="IPR027478">
    <property type="entry name" value="LdcA_N"/>
</dbReference>
<organism evidence="6 7">
    <name type="scientific">Candidatus Uhrbacteria bacterium GW2011_GWC2_41_11</name>
    <dbReference type="NCBI Taxonomy" id="1618985"/>
    <lineage>
        <taxon>Bacteria</taxon>
        <taxon>Candidatus Uhriibacteriota</taxon>
    </lineage>
</organism>
<dbReference type="Gene3D" id="3.40.50.10740">
    <property type="entry name" value="Class I glutamine amidotransferase-like"/>
    <property type="match status" value="1"/>
</dbReference>
<protein>
    <recommendedName>
        <fullName evidence="8">LD-carboxypeptidase</fullName>
    </recommendedName>
</protein>
<feature type="domain" description="LD-carboxypeptidase C-terminal" evidence="5">
    <location>
        <begin position="208"/>
        <end position="330"/>
    </location>
</feature>
<dbReference type="PIRSF" id="PIRSF028757">
    <property type="entry name" value="LD-carboxypeptidase"/>
    <property type="match status" value="1"/>
</dbReference>
<comment type="similarity">
    <text evidence="1">Belongs to the peptidase S66 family.</text>
</comment>
<feature type="domain" description="LD-carboxypeptidase N-terminal" evidence="4">
    <location>
        <begin position="15"/>
        <end position="133"/>
    </location>
</feature>
<dbReference type="AlphaFoldDB" id="A0A0G0UFW8"/>
<dbReference type="InterPro" id="IPR029062">
    <property type="entry name" value="Class_I_gatase-like"/>
</dbReference>
<keyword evidence="2" id="KW-0378">Hydrolase</keyword>
<evidence type="ECO:0000313" key="6">
    <source>
        <dbReference type="EMBL" id="KKR87759.1"/>
    </source>
</evidence>
<dbReference type="Gene3D" id="3.50.30.60">
    <property type="entry name" value="LD-carboxypeptidase A C-terminal domain-like"/>
    <property type="match status" value="1"/>
</dbReference>
<dbReference type="InterPro" id="IPR003507">
    <property type="entry name" value="S66_fam"/>
</dbReference>
<evidence type="ECO:0000259" key="5">
    <source>
        <dbReference type="Pfam" id="PF17676"/>
    </source>
</evidence>
<feature type="active site" description="Charge relay system" evidence="3">
    <location>
        <position position="315"/>
    </location>
</feature>
<evidence type="ECO:0000259" key="4">
    <source>
        <dbReference type="Pfam" id="PF02016"/>
    </source>
</evidence>